<dbReference type="InterPro" id="IPR005628">
    <property type="entry name" value="GspK"/>
</dbReference>
<dbReference type="RefSeq" id="WP_166946862.1">
    <property type="nucleotide sequence ID" value="NZ_JAARLZ010000002.1"/>
</dbReference>
<comment type="subcellular location">
    <subcellularLocation>
        <location evidence="1">Cell inner membrane</location>
    </subcellularLocation>
</comment>
<evidence type="ECO:0000256" key="6">
    <source>
        <dbReference type="ARBA" id="ARBA00022692"/>
    </source>
</evidence>
<accession>A0A7X5ZHG1</accession>
<dbReference type="Gene3D" id="1.10.40.60">
    <property type="entry name" value="EpsJ-like"/>
    <property type="match status" value="1"/>
</dbReference>
<keyword evidence="9" id="KW-0472">Membrane</keyword>
<keyword evidence="12" id="KW-1185">Reference proteome</keyword>
<evidence type="ECO:0000256" key="7">
    <source>
        <dbReference type="ARBA" id="ARBA00022927"/>
    </source>
</evidence>
<dbReference type="InterPro" id="IPR049031">
    <property type="entry name" value="T2SSK_SAM-like_1st"/>
</dbReference>
<proteinExistence type="inferred from homology"/>
<dbReference type="GO" id="GO:0005886">
    <property type="term" value="C:plasma membrane"/>
    <property type="evidence" value="ECO:0007669"/>
    <property type="project" value="UniProtKB-SubCell"/>
</dbReference>
<dbReference type="EMBL" id="JAARLZ010000002">
    <property type="protein sequence ID" value="NII05782.1"/>
    <property type="molecule type" value="Genomic_DNA"/>
</dbReference>
<keyword evidence="3" id="KW-0813">Transport</keyword>
<protein>
    <submittedName>
        <fullName evidence="11">General secretion pathway protein GspK</fullName>
    </submittedName>
</protein>
<dbReference type="PANTHER" id="PTHR38831:SF2">
    <property type="entry name" value="TYPE II SECRETION SYSTEM PROTEIN K"/>
    <property type="match status" value="1"/>
</dbReference>
<dbReference type="Proteomes" id="UP000490980">
    <property type="component" value="Unassembled WGS sequence"/>
</dbReference>
<feature type="domain" description="T2SS protein K first SAM-like" evidence="10">
    <location>
        <begin position="110"/>
        <end position="198"/>
    </location>
</feature>
<evidence type="ECO:0000256" key="3">
    <source>
        <dbReference type="ARBA" id="ARBA00022448"/>
    </source>
</evidence>
<evidence type="ECO:0000256" key="2">
    <source>
        <dbReference type="ARBA" id="ARBA00007246"/>
    </source>
</evidence>
<dbReference type="AlphaFoldDB" id="A0A7X5ZHG1"/>
<comment type="similarity">
    <text evidence="2">Belongs to the GSP K family.</text>
</comment>
<keyword evidence="8" id="KW-1133">Transmembrane helix</keyword>
<evidence type="ECO:0000256" key="1">
    <source>
        <dbReference type="ARBA" id="ARBA00004533"/>
    </source>
</evidence>
<name>A0A7X5ZHG1_9GAMM</name>
<dbReference type="PANTHER" id="PTHR38831">
    <property type="entry name" value="TYPE II SECRETION SYSTEM PROTEIN K"/>
    <property type="match status" value="1"/>
</dbReference>
<keyword evidence="4" id="KW-1003">Cell membrane</keyword>
<gene>
    <name evidence="11" type="ORF">HBF25_05170</name>
</gene>
<dbReference type="Pfam" id="PF21687">
    <property type="entry name" value="T2SSK_1st"/>
    <property type="match status" value="1"/>
</dbReference>
<keyword evidence="5" id="KW-0997">Cell inner membrane</keyword>
<evidence type="ECO:0000256" key="9">
    <source>
        <dbReference type="ARBA" id="ARBA00023136"/>
    </source>
</evidence>
<keyword evidence="6" id="KW-0812">Transmembrane</keyword>
<reference evidence="11 12" key="1">
    <citation type="submission" date="2020-03" db="EMBL/GenBank/DDBJ databases">
        <authorList>
            <person name="Lai Q."/>
        </authorList>
    </citation>
    <scope>NUCLEOTIDE SEQUENCE [LARGE SCALE GENOMIC DNA]</scope>
    <source>
        <strain evidence="11 12">CCUG 25036</strain>
    </source>
</reference>
<keyword evidence="7" id="KW-0653">Protein transport</keyword>
<dbReference type="InterPro" id="IPR038072">
    <property type="entry name" value="GspK_central_sf"/>
</dbReference>
<evidence type="ECO:0000313" key="11">
    <source>
        <dbReference type="EMBL" id="NII05782.1"/>
    </source>
</evidence>
<dbReference type="GO" id="GO:0009306">
    <property type="term" value="P:protein secretion"/>
    <property type="evidence" value="ECO:0007669"/>
    <property type="project" value="InterPro"/>
</dbReference>
<evidence type="ECO:0000256" key="5">
    <source>
        <dbReference type="ARBA" id="ARBA00022519"/>
    </source>
</evidence>
<evidence type="ECO:0000313" key="12">
    <source>
        <dbReference type="Proteomes" id="UP000490980"/>
    </source>
</evidence>
<comment type="caution">
    <text evidence="11">The sequence shown here is derived from an EMBL/GenBank/DDBJ whole genome shotgun (WGS) entry which is preliminary data.</text>
</comment>
<organism evidence="11 12">
    <name type="scientific">Luteibacter anthropi</name>
    <dbReference type="NCBI Taxonomy" id="564369"/>
    <lineage>
        <taxon>Bacteria</taxon>
        <taxon>Pseudomonadati</taxon>
        <taxon>Pseudomonadota</taxon>
        <taxon>Gammaproteobacteria</taxon>
        <taxon>Lysobacterales</taxon>
        <taxon>Rhodanobacteraceae</taxon>
        <taxon>Luteibacter</taxon>
    </lineage>
</organism>
<sequence length="306" mass="33285">MRHRGTQRGVALLVVLWACTLLAIMIGGYASLARVEGEQTRYVASMDRSRYLAEAGIMRAIHDLNLQRRSDAEPPPAGARWVGDGQPYAVTIDQAVVTVTVEDEKGKVDLNAADVDILKGLFVAAGADTDRATRLASEVEFWRKPARFPDPDARRRYESSGRTYAPRQGPFPSIDELQSVLGMDAALYARVAPAVTLWSERPRPEPYFAPPLVLSSLPGVDASAVAAYVTQRRNDPAGTGLPAMLGSVPAGFAQGSSVVTIQSTAKGEGQIATTLRVTVRFDQLFPTRDPRIPLYTILRWQNVPPT</sequence>
<evidence type="ECO:0000259" key="10">
    <source>
        <dbReference type="Pfam" id="PF21687"/>
    </source>
</evidence>
<evidence type="ECO:0000256" key="4">
    <source>
        <dbReference type="ARBA" id="ARBA00022475"/>
    </source>
</evidence>
<dbReference type="SUPFAM" id="SSF158544">
    <property type="entry name" value="GspK insert domain-like"/>
    <property type="match status" value="1"/>
</dbReference>
<evidence type="ECO:0000256" key="8">
    <source>
        <dbReference type="ARBA" id="ARBA00022989"/>
    </source>
</evidence>